<accession>A0ABU6VJK5</accession>
<evidence type="ECO:0000313" key="3">
    <source>
        <dbReference type="Proteomes" id="UP001341840"/>
    </source>
</evidence>
<dbReference type="Pfam" id="PF13963">
    <property type="entry name" value="Transpos_assoc"/>
    <property type="match status" value="1"/>
</dbReference>
<dbReference type="InterPro" id="IPR029480">
    <property type="entry name" value="Transpos_assoc"/>
</dbReference>
<comment type="caution">
    <text evidence="2">The sequence shown here is derived from an EMBL/GenBank/DDBJ whole genome shotgun (WGS) entry which is preliminary data.</text>
</comment>
<evidence type="ECO:0000259" key="1">
    <source>
        <dbReference type="Pfam" id="PF13963"/>
    </source>
</evidence>
<protein>
    <recommendedName>
        <fullName evidence="1">Transposase-associated domain-containing protein</fullName>
    </recommendedName>
</protein>
<reference evidence="2 3" key="1">
    <citation type="journal article" date="2023" name="Plants (Basel)">
        <title>Bridging the Gap: Combining Genomics and Transcriptomics Approaches to Understand Stylosanthes scabra, an Orphan Legume from the Brazilian Caatinga.</title>
        <authorList>
            <person name="Ferreira-Neto J.R.C."/>
            <person name="da Silva M.D."/>
            <person name="Binneck E."/>
            <person name="de Melo N.F."/>
            <person name="da Silva R.H."/>
            <person name="de Melo A.L.T.M."/>
            <person name="Pandolfi V."/>
            <person name="Bustamante F.O."/>
            <person name="Brasileiro-Vidal A.C."/>
            <person name="Benko-Iseppon A.M."/>
        </authorList>
    </citation>
    <scope>NUCLEOTIDE SEQUENCE [LARGE SCALE GENOMIC DNA]</scope>
    <source>
        <tissue evidence="2">Leaves</tissue>
    </source>
</reference>
<proteinExistence type="predicted"/>
<dbReference type="Proteomes" id="UP001341840">
    <property type="component" value="Unassembled WGS sequence"/>
</dbReference>
<sequence length="127" mass="14646">MGEENESVSWLRDPSDLFAVEIDCVCSVLDVGNKVPCAKCKCMKFKDIDNVRVDLLRKGFMLNYETRVQHGEGTLENLSRYALGRYDATNEEPTMNSWNENVVRYESMVADAFPFVETFEDNEEEEQ</sequence>
<gene>
    <name evidence="2" type="ORF">PIB30_062592</name>
</gene>
<name>A0ABU6VJK5_9FABA</name>
<dbReference type="EMBL" id="JASCZI010151618">
    <property type="protein sequence ID" value="MED6173749.1"/>
    <property type="molecule type" value="Genomic_DNA"/>
</dbReference>
<evidence type="ECO:0000313" key="2">
    <source>
        <dbReference type="EMBL" id="MED6173749.1"/>
    </source>
</evidence>
<organism evidence="2 3">
    <name type="scientific">Stylosanthes scabra</name>
    <dbReference type="NCBI Taxonomy" id="79078"/>
    <lineage>
        <taxon>Eukaryota</taxon>
        <taxon>Viridiplantae</taxon>
        <taxon>Streptophyta</taxon>
        <taxon>Embryophyta</taxon>
        <taxon>Tracheophyta</taxon>
        <taxon>Spermatophyta</taxon>
        <taxon>Magnoliopsida</taxon>
        <taxon>eudicotyledons</taxon>
        <taxon>Gunneridae</taxon>
        <taxon>Pentapetalae</taxon>
        <taxon>rosids</taxon>
        <taxon>fabids</taxon>
        <taxon>Fabales</taxon>
        <taxon>Fabaceae</taxon>
        <taxon>Papilionoideae</taxon>
        <taxon>50 kb inversion clade</taxon>
        <taxon>dalbergioids sensu lato</taxon>
        <taxon>Dalbergieae</taxon>
        <taxon>Pterocarpus clade</taxon>
        <taxon>Stylosanthes</taxon>
    </lineage>
</organism>
<feature type="domain" description="Transposase-associated" evidence="1">
    <location>
        <begin position="34"/>
        <end position="72"/>
    </location>
</feature>
<keyword evidence="3" id="KW-1185">Reference proteome</keyword>